<dbReference type="PROSITE" id="PS50088">
    <property type="entry name" value="ANK_REPEAT"/>
    <property type="match status" value="1"/>
</dbReference>
<evidence type="ECO:0000256" key="9">
    <source>
        <dbReference type="ARBA" id="ARBA00071418"/>
    </source>
</evidence>
<sequence length="476" mass="54769">MDAVDLFSSCRKGDIARVRYLVEQRDVELNIRDKWDSTPLYYACLCGHEELVQYLLANGAKCEANTFDGERCLYGALSDPIRRLLKEYKRITAKAIREDHKHKHKPRLLEQGNYSDVTFMVHGEMFKAHRCILSARSEYFAHMLETKWRGKSDITLKHPLVNPAAFGAIMQYFYTGRLDIDVNYVEDCKRLAKQCKISELIEELEVKCKQVYEFVSNKPGTCVKVLTLDPHDFQLQDGMALLADSALPAELRVGYGQLPFDLTDSFPSYPDICFRVDGYDFLCHKAFFCSRSDYFKALLEDHFSEGETLQTHPSIPVITLHDVSHDLFTRILYYIYSDNTQLSHENVYEVLCVADMYLLPGLKRLCGRTLAVLLNEENVLHMWKTAKLFRLSRLEDLCTEYMAKIIERLVERPEFADMIREDAGNVAARQETDSIPLVDEIRFHIASNVQTYSANEEANQKLSALELLLASIGLEC</sequence>
<dbReference type="FunFam" id="3.30.710.10:FF:000063">
    <property type="entry name" value="Ankyrin repeat and BTB/POZ domain-containing protein 1"/>
    <property type="match status" value="1"/>
</dbReference>
<dbReference type="Ensembl" id="ENSSGRT00000035958.1">
    <property type="protein sequence ID" value="ENSSGRP00000033494.1"/>
    <property type="gene ID" value="ENSSGRG00000018579.1"/>
</dbReference>
<comment type="subcellular location">
    <subcellularLocation>
        <location evidence="1">Cytoplasm</location>
    </subcellularLocation>
</comment>
<dbReference type="FunFam" id="1.25.40.20:FF:000115">
    <property type="entry name" value="Ankyrin repeat and BTB/POZ domain-containing protein 1"/>
    <property type="match status" value="1"/>
</dbReference>
<dbReference type="SUPFAM" id="SSF48403">
    <property type="entry name" value="Ankyrin repeat"/>
    <property type="match status" value="1"/>
</dbReference>
<dbReference type="GO" id="GO:0003746">
    <property type="term" value="F:translation elongation factor activity"/>
    <property type="evidence" value="ECO:0007669"/>
    <property type="project" value="UniProtKB-KW"/>
</dbReference>
<dbReference type="Pfam" id="PF00651">
    <property type="entry name" value="BTB"/>
    <property type="match status" value="2"/>
</dbReference>
<evidence type="ECO:0000259" key="11">
    <source>
        <dbReference type="PROSITE" id="PS50097"/>
    </source>
</evidence>
<dbReference type="InterPro" id="IPR000210">
    <property type="entry name" value="BTB/POZ_dom"/>
</dbReference>
<dbReference type="FunFam" id="3.30.710.10:FF:000064">
    <property type="entry name" value="Ankyrin repeat and BTB/POZ domain-containing protein 1"/>
    <property type="match status" value="1"/>
</dbReference>
<protein>
    <recommendedName>
        <fullName evidence="9">Ankyrin repeat and BTB/POZ domain-containing protein 1</fullName>
    </recommendedName>
</protein>
<keyword evidence="2" id="KW-0963">Cytoplasm</keyword>
<evidence type="ECO:0000256" key="2">
    <source>
        <dbReference type="ARBA" id="ARBA00022490"/>
    </source>
</evidence>
<dbReference type="Pfam" id="PF12796">
    <property type="entry name" value="Ank_2"/>
    <property type="match status" value="1"/>
</dbReference>
<dbReference type="GO" id="GO:0005737">
    <property type="term" value="C:cytoplasm"/>
    <property type="evidence" value="ECO:0007669"/>
    <property type="project" value="UniProtKB-SubCell"/>
</dbReference>
<evidence type="ECO:0000256" key="8">
    <source>
        <dbReference type="ARBA" id="ARBA00053518"/>
    </source>
</evidence>
<keyword evidence="7" id="KW-0175">Coiled coil</keyword>
<dbReference type="SUPFAM" id="SSF54695">
    <property type="entry name" value="POZ domain"/>
    <property type="match status" value="2"/>
</dbReference>
<evidence type="ECO:0000256" key="4">
    <source>
        <dbReference type="ARBA" id="ARBA00022768"/>
    </source>
</evidence>
<dbReference type="CDD" id="cd18295">
    <property type="entry name" value="BTB1_POZ_ABTB1_BPOZ1"/>
    <property type="match status" value="1"/>
</dbReference>
<feature type="repeat" description="ANK" evidence="10">
    <location>
        <begin position="35"/>
        <end position="67"/>
    </location>
</feature>
<dbReference type="PROSITE" id="PS50297">
    <property type="entry name" value="ANK_REP_REGION"/>
    <property type="match status" value="1"/>
</dbReference>
<organism evidence="12 13">
    <name type="scientific">Sinocyclocheilus grahami</name>
    <name type="common">Dianchi golden-line fish</name>
    <name type="synonym">Barbus grahami</name>
    <dbReference type="NCBI Taxonomy" id="75366"/>
    <lineage>
        <taxon>Eukaryota</taxon>
        <taxon>Metazoa</taxon>
        <taxon>Chordata</taxon>
        <taxon>Craniata</taxon>
        <taxon>Vertebrata</taxon>
        <taxon>Euteleostomi</taxon>
        <taxon>Actinopterygii</taxon>
        <taxon>Neopterygii</taxon>
        <taxon>Teleostei</taxon>
        <taxon>Ostariophysi</taxon>
        <taxon>Cypriniformes</taxon>
        <taxon>Cyprinidae</taxon>
        <taxon>Cyprininae</taxon>
        <taxon>Sinocyclocheilus</taxon>
    </lineage>
</organism>
<evidence type="ECO:0000256" key="10">
    <source>
        <dbReference type="PROSITE-ProRule" id="PRU00023"/>
    </source>
</evidence>
<dbReference type="OMA" id="EGARCIY"/>
<evidence type="ECO:0000256" key="6">
    <source>
        <dbReference type="ARBA" id="ARBA00023043"/>
    </source>
</evidence>
<dbReference type="GO" id="GO:0000151">
    <property type="term" value="C:ubiquitin ligase complex"/>
    <property type="evidence" value="ECO:0007669"/>
    <property type="project" value="TreeGrafter"/>
</dbReference>
<evidence type="ECO:0000256" key="1">
    <source>
        <dbReference type="ARBA" id="ARBA00004496"/>
    </source>
</evidence>
<dbReference type="Proteomes" id="UP000472262">
    <property type="component" value="Unassembled WGS sequence"/>
</dbReference>
<evidence type="ECO:0000256" key="7">
    <source>
        <dbReference type="ARBA" id="ARBA00023054"/>
    </source>
</evidence>
<reference evidence="12" key="1">
    <citation type="submission" date="2025-08" db="UniProtKB">
        <authorList>
            <consortium name="Ensembl"/>
        </authorList>
    </citation>
    <scope>IDENTIFICATION</scope>
</reference>
<dbReference type="InterPro" id="IPR011333">
    <property type="entry name" value="SKP1/BTB/POZ_sf"/>
</dbReference>
<proteinExistence type="predicted"/>
<dbReference type="PANTHER" id="PTHR46231">
    <property type="entry name" value="ANKYRIN REPEAT AND BTB/POZ DOMAIN-CONTAINING PROTEIN 1"/>
    <property type="match status" value="1"/>
</dbReference>
<dbReference type="InterPro" id="IPR002110">
    <property type="entry name" value="Ankyrin_rpt"/>
</dbReference>
<dbReference type="SMART" id="SM00225">
    <property type="entry name" value="BTB"/>
    <property type="match status" value="2"/>
</dbReference>
<name>A0A672M9Y5_SINGR</name>
<keyword evidence="13" id="KW-1185">Reference proteome</keyword>
<reference evidence="12" key="2">
    <citation type="submission" date="2025-09" db="UniProtKB">
        <authorList>
            <consortium name="Ensembl"/>
        </authorList>
    </citation>
    <scope>IDENTIFICATION</scope>
</reference>
<dbReference type="Gene3D" id="1.25.40.20">
    <property type="entry name" value="Ankyrin repeat-containing domain"/>
    <property type="match status" value="1"/>
</dbReference>
<keyword evidence="6 10" id="KW-0040">ANK repeat</keyword>
<comment type="function">
    <text evidence="8">May act as a mediator of the PTEN growth-suppressive signaling pathway. May play a role in developmental processes.</text>
</comment>
<dbReference type="AlphaFoldDB" id="A0A672M9Y5"/>
<evidence type="ECO:0000256" key="5">
    <source>
        <dbReference type="ARBA" id="ARBA00022917"/>
    </source>
</evidence>
<dbReference type="CDD" id="cd18497">
    <property type="entry name" value="BACK_ABTB1_BPOZ"/>
    <property type="match status" value="1"/>
</dbReference>
<dbReference type="InterPro" id="IPR036770">
    <property type="entry name" value="Ankyrin_rpt-contain_sf"/>
</dbReference>
<keyword evidence="3" id="KW-0677">Repeat</keyword>
<feature type="domain" description="BTB" evidence="11">
    <location>
        <begin position="115"/>
        <end position="182"/>
    </location>
</feature>
<evidence type="ECO:0000313" key="12">
    <source>
        <dbReference type="Ensembl" id="ENSSGRP00000033494.1"/>
    </source>
</evidence>
<gene>
    <name evidence="12" type="primary">abtb1</name>
</gene>
<keyword evidence="5" id="KW-0648">Protein biosynthesis</keyword>
<evidence type="ECO:0000256" key="3">
    <source>
        <dbReference type="ARBA" id="ARBA00022737"/>
    </source>
</evidence>
<feature type="domain" description="BTB" evidence="11">
    <location>
        <begin position="270"/>
        <end position="344"/>
    </location>
</feature>
<dbReference type="SMART" id="SM00248">
    <property type="entry name" value="ANK"/>
    <property type="match status" value="2"/>
</dbReference>
<dbReference type="PANTHER" id="PTHR46231:SF1">
    <property type="entry name" value="ANKYRIN REPEAT AND BTB_POZ DOMAIN-CONTAINING PROTEIN 1"/>
    <property type="match status" value="1"/>
</dbReference>
<dbReference type="CDD" id="cd18296">
    <property type="entry name" value="BTB2_POZ_ABTB1_BPOZ1"/>
    <property type="match status" value="1"/>
</dbReference>
<dbReference type="PROSITE" id="PS50097">
    <property type="entry name" value="BTB"/>
    <property type="match status" value="2"/>
</dbReference>
<keyword evidence="4" id="KW-0251">Elongation factor</keyword>
<dbReference type="Gene3D" id="3.30.710.10">
    <property type="entry name" value="Potassium Channel Kv1.1, Chain A"/>
    <property type="match status" value="2"/>
</dbReference>
<evidence type="ECO:0000313" key="13">
    <source>
        <dbReference type="Proteomes" id="UP000472262"/>
    </source>
</evidence>
<dbReference type="InterPro" id="IPR044515">
    <property type="entry name" value="ABTB1"/>
</dbReference>
<accession>A0A672M9Y5</accession>